<keyword evidence="3" id="KW-1185">Reference proteome</keyword>
<protein>
    <submittedName>
        <fullName evidence="2">Uncharacterized protein</fullName>
    </submittedName>
</protein>
<organism evidence="2 3">
    <name type="scientific">Flagellimonas okinawensis</name>
    <dbReference type="NCBI Taxonomy" id="3031324"/>
    <lineage>
        <taxon>Bacteria</taxon>
        <taxon>Pseudomonadati</taxon>
        <taxon>Bacteroidota</taxon>
        <taxon>Flavobacteriia</taxon>
        <taxon>Flavobacteriales</taxon>
        <taxon>Flavobacteriaceae</taxon>
        <taxon>Flagellimonas</taxon>
    </lineage>
</organism>
<accession>A0ABT5XRB8</accession>
<gene>
    <name evidence="2" type="ORF">PY091_14080</name>
</gene>
<feature type="chain" id="PRO_5046586963" evidence="1">
    <location>
        <begin position="20"/>
        <end position="254"/>
    </location>
</feature>
<dbReference type="EMBL" id="JARFVA010000005">
    <property type="protein sequence ID" value="MDF0708350.1"/>
    <property type="molecule type" value="Genomic_DNA"/>
</dbReference>
<dbReference type="Proteomes" id="UP001217083">
    <property type="component" value="Unassembled WGS sequence"/>
</dbReference>
<name>A0ABT5XRB8_9FLAO</name>
<proteinExistence type="predicted"/>
<evidence type="ECO:0000256" key="1">
    <source>
        <dbReference type="SAM" id="SignalP"/>
    </source>
</evidence>
<reference evidence="2 3" key="1">
    <citation type="submission" date="2023-03" db="EMBL/GenBank/DDBJ databases">
        <title>Muricauda XX sp. nov. and Muricauda XXX sp. nov., two novel species isolated from Okinawa Trough.</title>
        <authorList>
            <person name="Cao W."/>
            <person name="Deng X."/>
        </authorList>
    </citation>
    <scope>NUCLEOTIDE SEQUENCE [LARGE SCALE GENOMIC DNA]</scope>
    <source>
        <strain evidence="2 3">81s02</strain>
    </source>
</reference>
<keyword evidence="1" id="KW-0732">Signal</keyword>
<feature type="signal peptide" evidence="1">
    <location>
        <begin position="1"/>
        <end position="19"/>
    </location>
</feature>
<dbReference type="RefSeq" id="WP_275650297.1">
    <property type="nucleotide sequence ID" value="NZ_JARFVA010000005.1"/>
</dbReference>
<sequence length="254" mass="27633">MKKSILLLAISLICINSFATETKLMVRAKAKDAKFVGSSIGGAYVMVRNAMNNNILAEGLTTGSTGNTDLIMKSSHDRYTQLSEESTAGFMAVVDIDQPTFVRVEVLSPMNRKNAQVQASTELWLIPGKDILGDGIVLEIPGFIVDILKPNTHQYIALESIPETGLEIAANIVMMCGCPIQEDGIWDSKLMEVKALVYKDGEPLGEIALKNPSQNTFTGQLEITEAGYYQITVYAYNAKTGNTGVETINYVVRG</sequence>
<evidence type="ECO:0000313" key="3">
    <source>
        <dbReference type="Proteomes" id="UP001217083"/>
    </source>
</evidence>
<comment type="caution">
    <text evidence="2">The sequence shown here is derived from an EMBL/GenBank/DDBJ whole genome shotgun (WGS) entry which is preliminary data.</text>
</comment>
<evidence type="ECO:0000313" key="2">
    <source>
        <dbReference type="EMBL" id="MDF0708350.1"/>
    </source>
</evidence>